<evidence type="ECO:0000313" key="3">
    <source>
        <dbReference type="Proteomes" id="UP000041254"/>
    </source>
</evidence>
<name>A0A0G4ESH5_VITBC</name>
<keyword evidence="3" id="KW-1185">Reference proteome</keyword>
<dbReference type="Proteomes" id="UP000041254">
    <property type="component" value="Unassembled WGS sequence"/>
</dbReference>
<organism evidence="2 3">
    <name type="scientific">Vitrella brassicaformis (strain CCMP3155)</name>
    <dbReference type="NCBI Taxonomy" id="1169540"/>
    <lineage>
        <taxon>Eukaryota</taxon>
        <taxon>Sar</taxon>
        <taxon>Alveolata</taxon>
        <taxon>Colpodellida</taxon>
        <taxon>Vitrellaceae</taxon>
        <taxon>Vitrella</taxon>
    </lineage>
</organism>
<feature type="signal peptide" evidence="1">
    <location>
        <begin position="1"/>
        <end position="20"/>
    </location>
</feature>
<accession>A0A0G4ESH5</accession>
<dbReference type="AlphaFoldDB" id="A0A0G4ESH5"/>
<feature type="chain" id="PRO_5005188087" description="G8 domain-containing protein" evidence="1">
    <location>
        <begin position="21"/>
        <end position="276"/>
    </location>
</feature>
<keyword evidence="1" id="KW-0732">Signal</keyword>
<evidence type="ECO:0008006" key="4">
    <source>
        <dbReference type="Google" id="ProtNLM"/>
    </source>
</evidence>
<proteinExistence type="predicted"/>
<dbReference type="EMBL" id="CDMY01000299">
    <property type="protein sequence ID" value="CEM00820.1"/>
    <property type="molecule type" value="Genomic_DNA"/>
</dbReference>
<reference evidence="2 3" key="1">
    <citation type="submission" date="2014-11" db="EMBL/GenBank/DDBJ databases">
        <authorList>
            <person name="Zhu J."/>
            <person name="Qi W."/>
            <person name="Song R."/>
        </authorList>
    </citation>
    <scope>NUCLEOTIDE SEQUENCE [LARGE SCALE GENOMIC DNA]</scope>
</reference>
<dbReference type="VEuPathDB" id="CryptoDB:Vbra_2140"/>
<evidence type="ECO:0000313" key="2">
    <source>
        <dbReference type="EMBL" id="CEM00820.1"/>
    </source>
</evidence>
<protein>
    <recommendedName>
        <fullName evidence="4">G8 domain-containing protein</fullName>
    </recommendedName>
</protein>
<sequence length="276" mass="28528">MKSPLPLIVALAAALCCSQALPPAPPDPSSNGTSRPLTTNLTRYFEEHNITSPFSNFTGALEPLQVEGKPCEEVLVADLECRKNQGVRVINGVQIGGVEVGAGQCLILTSGAKVFGGVRVSDGGILCTEKDAFVKLNVEGHNAGPILILGGTFGWRVLGKKDNLPGGFLSVAGLLIEQAPSVDDGTVARIIIAGDVNVEAKDAPVEVQRAIPTETSQTKSGDIIFIGGDFKVTDTGSSLQIVDVVGPPPPPFNSIRIRGKLVTAALSGTAVIGEGL</sequence>
<gene>
    <name evidence="2" type="ORF">Vbra_2140</name>
</gene>
<evidence type="ECO:0000256" key="1">
    <source>
        <dbReference type="SAM" id="SignalP"/>
    </source>
</evidence>
<dbReference type="InParanoid" id="A0A0G4ESH5"/>